<organism evidence="1 2">
    <name type="scientific">Haloferula sargassicola</name>
    <dbReference type="NCBI Taxonomy" id="490096"/>
    <lineage>
        <taxon>Bacteria</taxon>
        <taxon>Pseudomonadati</taxon>
        <taxon>Verrucomicrobiota</taxon>
        <taxon>Verrucomicrobiia</taxon>
        <taxon>Verrucomicrobiales</taxon>
        <taxon>Verrucomicrobiaceae</taxon>
        <taxon>Haloferula</taxon>
    </lineage>
</organism>
<sequence>MKVLVLDIGGSNVKMRMTGQEERTKFSSGPAFTPQDLLAGLKEHAADWDYEAVTVGFPAPVLAGRLPREPKHLGGGWTDFDFEKELGKPVKLINDAAMQAVGSYEGGRTLFLSLGTGLGSALISDYHVIATELCELRWSKSSTIESQVAKAKKKHLGPKRWEERVHLIVEMLRKSLLPDSIVIGGGEAKHLKELPAGARRVDNDMALEGGEAVWNEPRFQL</sequence>
<dbReference type="RefSeq" id="WP_353567306.1">
    <property type="nucleotide sequence ID" value="NZ_BAABRI010000012.1"/>
</dbReference>
<accession>A0ABP9UR54</accession>
<dbReference type="Proteomes" id="UP001476282">
    <property type="component" value="Unassembled WGS sequence"/>
</dbReference>
<evidence type="ECO:0000313" key="1">
    <source>
        <dbReference type="EMBL" id="GAA5483186.1"/>
    </source>
</evidence>
<protein>
    <recommendedName>
        <fullName evidence="3">ROK family protein</fullName>
    </recommendedName>
</protein>
<dbReference type="EMBL" id="BAABRI010000012">
    <property type="protein sequence ID" value="GAA5483186.1"/>
    <property type="molecule type" value="Genomic_DNA"/>
</dbReference>
<dbReference type="SUPFAM" id="SSF53067">
    <property type="entry name" value="Actin-like ATPase domain"/>
    <property type="match status" value="1"/>
</dbReference>
<name>A0ABP9UR54_9BACT</name>
<evidence type="ECO:0000313" key="2">
    <source>
        <dbReference type="Proteomes" id="UP001476282"/>
    </source>
</evidence>
<reference evidence="1 2" key="1">
    <citation type="submission" date="2024-02" db="EMBL/GenBank/DDBJ databases">
        <title>Haloferula sargassicola NBRC 104335.</title>
        <authorList>
            <person name="Ichikawa N."/>
            <person name="Katano-Makiyama Y."/>
            <person name="Hidaka K."/>
        </authorList>
    </citation>
    <scope>NUCLEOTIDE SEQUENCE [LARGE SCALE GENOMIC DNA]</scope>
    <source>
        <strain evidence="1 2">NBRC 104335</strain>
    </source>
</reference>
<dbReference type="Gene3D" id="3.30.420.40">
    <property type="match status" value="2"/>
</dbReference>
<evidence type="ECO:0008006" key="3">
    <source>
        <dbReference type="Google" id="ProtNLM"/>
    </source>
</evidence>
<comment type="caution">
    <text evidence="1">The sequence shown here is derived from an EMBL/GenBank/DDBJ whole genome shotgun (WGS) entry which is preliminary data.</text>
</comment>
<keyword evidence="2" id="KW-1185">Reference proteome</keyword>
<gene>
    <name evidence="1" type="ORF">Hsar01_02415</name>
</gene>
<proteinExistence type="predicted"/>
<dbReference type="InterPro" id="IPR043129">
    <property type="entry name" value="ATPase_NBD"/>
</dbReference>